<dbReference type="SUPFAM" id="SSF52540">
    <property type="entry name" value="P-loop containing nucleoside triphosphate hydrolases"/>
    <property type="match status" value="1"/>
</dbReference>
<dbReference type="OrthoDB" id="9781848at2"/>
<gene>
    <name evidence="1" type="ORF">SAMN04489740_3963</name>
</gene>
<keyword evidence="1" id="KW-0808">Transferase</keyword>
<dbReference type="GO" id="GO:0016301">
    <property type="term" value="F:kinase activity"/>
    <property type="evidence" value="ECO:0007669"/>
    <property type="project" value="UniProtKB-KW"/>
</dbReference>
<accession>A0A1H5NRR9</accession>
<dbReference type="KEGG" id="arw:MB46_12325"/>
<name>A0A0U3FS96_9MICC</name>
<dbReference type="EMBL" id="FNTV01000001">
    <property type="protein sequence ID" value="SEF04256.1"/>
    <property type="molecule type" value="Genomic_DNA"/>
</dbReference>
<dbReference type="eggNOG" id="COG4639">
    <property type="taxonomic scope" value="Bacteria"/>
</dbReference>
<proteinExistence type="predicted"/>
<organism evidence="1 2">
    <name type="scientific">Arthrobacter alpinus</name>
    <dbReference type="NCBI Taxonomy" id="656366"/>
    <lineage>
        <taxon>Bacteria</taxon>
        <taxon>Bacillati</taxon>
        <taxon>Actinomycetota</taxon>
        <taxon>Actinomycetes</taxon>
        <taxon>Micrococcales</taxon>
        <taxon>Micrococcaceae</taxon>
        <taxon>Arthrobacter</taxon>
    </lineage>
</organism>
<dbReference type="Gene3D" id="3.40.50.300">
    <property type="entry name" value="P-loop containing nucleotide triphosphate hydrolases"/>
    <property type="match status" value="1"/>
</dbReference>
<dbReference type="AlphaFoldDB" id="A0A0U3FS96"/>
<reference evidence="1 2" key="1">
    <citation type="submission" date="2016-10" db="EMBL/GenBank/DDBJ databases">
        <authorList>
            <person name="de Groot N.N."/>
        </authorList>
    </citation>
    <scope>NUCLEOTIDE SEQUENCE [LARGE SCALE GENOMIC DNA]</scope>
    <source>
        <strain evidence="1 2">DSM 22274</strain>
    </source>
</reference>
<sequence length="166" mass="18456">MSLLIVVRGNSGSGKSSVARALQQELSGVWIEQDYFRRTVLGESGNYSALTVELIEQSAALALNHGRSVIADGMFNASKYSGSFRRLQENHAGASHFYAYDLTLEETLRRHATRAHKQADFGEKAMRGWYHGWDPLTGIEERPITAEESLAETVARILNDVRNGSR</sequence>
<dbReference type="InterPro" id="IPR027417">
    <property type="entry name" value="P-loop_NTPase"/>
</dbReference>
<dbReference type="RefSeq" id="WP_044578480.1">
    <property type="nucleotide sequence ID" value="NZ_CP013745.1"/>
</dbReference>
<protein>
    <submittedName>
        <fullName evidence="1">Predicted kinase</fullName>
    </submittedName>
</protein>
<dbReference type="Pfam" id="PF13671">
    <property type="entry name" value="AAA_33"/>
    <property type="match status" value="1"/>
</dbReference>
<evidence type="ECO:0000313" key="1">
    <source>
        <dbReference type="EMBL" id="SEF04256.1"/>
    </source>
</evidence>
<keyword evidence="1" id="KW-0418">Kinase</keyword>
<evidence type="ECO:0000313" key="2">
    <source>
        <dbReference type="Proteomes" id="UP000182725"/>
    </source>
</evidence>
<accession>A0A0U3FS96</accession>
<dbReference type="Proteomes" id="UP000182725">
    <property type="component" value="Unassembled WGS sequence"/>
</dbReference>